<comment type="caution">
    <text evidence="1">The sequence shown here is derived from an EMBL/GenBank/DDBJ whole genome shotgun (WGS) entry which is preliminary data.</text>
</comment>
<name>A0ACC2XRC5_9TREE</name>
<reference evidence="1" key="1">
    <citation type="submission" date="2023-04" db="EMBL/GenBank/DDBJ databases">
        <title>Draft Genome sequencing of Naganishia species isolated from polar environments using Oxford Nanopore Technology.</title>
        <authorList>
            <person name="Leo P."/>
            <person name="Venkateswaran K."/>
        </authorList>
    </citation>
    <scope>NUCLEOTIDE SEQUENCE</scope>
    <source>
        <strain evidence="1">DBVPG 5303</strain>
    </source>
</reference>
<protein>
    <submittedName>
        <fullName evidence="1">Uncharacterized protein</fullName>
    </submittedName>
</protein>
<organism evidence="1 2">
    <name type="scientific">Naganishia onofrii</name>
    <dbReference type="NCBI Taxonomy" id="1851511"/>
    <lineage>
        <taxon>Eukaryota</taxon>
        <taxon>Fungi</taxon>
        <taxon>Dikarya</taxon>
        <taxon>Basidiomycota</taxon>
        <taxon>Agaricomycotina</taxon>
        <taxon>Tremellomycetes</taxon>
        <taxon>Filobasidiales</taxon>
        <taxon>Filobasidiaceae</taxon>
        <taxon>Naganishia</taxon>
    </lineage>
</organism>
<proteinExistence type="predicted"/>
<dbReference type="EMBL" id="JASBWV010000006">
    <property type="protein sequence ID" value="KAJ9126200.1"/>
    <property type="molecule type" value="Genomic_DNA"/>
</dbReference>
<dbReference type="Proteomes" id="UP001234202">
    <property type="component" value="Unassembled WGS sequence"/>
</dbReference>
<evidence type="ECO:0000313" key="1">
    <source>
        <dbReference type="EMBL" id="KAJ9126200.1"/>
    </source>
</evidence>
<evidence type="ECO:0000313" key="2">
    <source>
        <dbReference type="Proteomes" id="UP001234202"/>
    </source>
</evidence>
<sequence>MYTVLQDLKARGLGRFAPPSASGASASTHHATPEMTVGKRCIVRPVGASENITGDEPRGTIGFVGRTEFGKGKPEAEDGDWVGVILDEPTGKNDGS</sequence>
<accession>A0ACC2XRC5</accession>
<gene>
    <name evidence="1" type="ORF">QFC24_002473</name>
</gene>
<keyword evidence="2" id="KW-1185">Reference proteome</keyword>